<evidence type="ECO:0000313" key="8">
    <source>
        <dbReference type="EMBL" id="EAS41532.1"/>
    </source>
</evidence>
<dbReference type="EMBL" id="AAPH01000033">
    <property type="protein sequence ID" value="EAS41532.1"/>
    <property type="molecule type" value="Genomic_DNA"/>
</dbReference>
<dbReference type="FunFam" id="2.40.30.170:FF:000010">
    <property type="entry name" value="Efflux RND transporter periplasmic adaptor subunit"/>
    <property type="match status" value="1"/>
</dbReference>
<feature type="domain" description="CusB-like beta-barrel" evidence="6">
    <location>
        <begin position="191"/>
        <end position="262"/>
    </location>
</feature>
<feature type="domain" description="Multidrug resistance protein MdtA-like C-terminal permuted SH3" evidence="7">
    <location>
        <begin position="315"/>
        <end position="348"/>
    </location>
</feature>
<dbReference type="InterPro" id="IPR058624">
    <property type="entry name" value="MdtA-like_HH"/>
</dbReference>
<evidence type="ECO:0000259" key="4">
    <source>
        <dbReference type="Pfam" id="PF25876"/>
    </source>
</evidence>
<evidence type="ECO:0000256" key="2">
    <source>
        <dbReference type="ARBA" id="ARBA00009477"/>
    </source>
</evidence>
<dbReference type="GO" id="GO:1990281">
    <property type="term" value="C:efflux pump complex"/>
    <property type="evidence" value="ECO:0007669"/>
    <property type="project" value="TreeGrafter"/>
</dbReference>
<gene>
    <name evidence="8" type="ORF">P3TCK_07816</name>
</gene>
<dbReference type="InterPro" id="IPR058625">
    <property type="entry name" value="MdtA-like_BSH"/>
</dbReference>
<dbReference type="Pfam" id="PF25967">
    <property type="entry name" value="RND-MFP_C"/>
    <property type="match status" value="1"/>
</dbReference>
<accession>Q1YZ09</accession>
<protein>
    <submittedName>
        <fullName evidence="8">Efflux transporter, RND family, MFP subunit</fullName>
    </submittedName>
</protein>
<dbReference type="Gene3D" id="1.10.287.470">
    <property type="entry name" value="Helix hairpin bin"/>
    <property type="match status" value="1"/>
</dbReference>
<evidence type="ECO:0000256" key="3">
    <source>
        <dbReference type="ARBA" id="ARBA00022448"/>
    </source>
</evidence>
<dbReference type="Gene3D" id="2.40.30.170">
    <property type="match status" value="1"/>
</dbReference>
<evidence type="ECO:0000259" key="6">
    <source>
        <dbReference type="Pfam" id="PF25954"/>
    </source>
</evidence>
<comment type="caution">
    <text evidence="8">The sequence shown here is derived from an EMBL/GenBank/DDBJ whole genome shotgun (WGS) entry which is preliminary data.</text>
</comment>
<keyword evidence="3" id="KW-0813">Transport</keyword>
<dbReference type="Pfam" id="PF25917">
    <property type="entry name" value="BSH_RND"/>
    <property type="match status" value="1"/>
</dbReference>
<dbReference type="Pfam" id="PF25954">
    <property type="entry name" value="Beta-barrel_RND_2"/>
    <property type="match status" value="1"/>
</dbReference>
<dbReference type="AlphaFoldDB" id="Q1YZ09"/>
<organism evidence="8">
    <name type="scientific">Photobacterium profundum 3TCK</name>
    <dbReference type="NCBI Taxonomy" id="314280"/>
    <lineage>
        <taxon>Bacteria</taxon>
        <taxon>Pseudomonadati</taxon>
        <taxon>Pseudomonadota</taxon>
        <taxon>Gammaproteobacteria</taxon>
        <taxon>Vibrionales</taxon>
        <taxon>Vibrionaceae</taxon>
        <taxon>Photobacterium</taxon>
    </lineage>
</organism>
<dbReference type="Gene3D" id="2.40.50.100">
    <property type="match status" value="1"/>
</dbReference>
<dbReference type="NCBIfam" id="TIGR01730">
    <property type="entry name" value="RND_mfp"/>
    <property type="match status" value="1"/>
</dbReference>
<dbReference type="Pfam" id="PF25876">
    <property type="entry name" value="HH_MFP_RND"/>
    <property type="match status" value="1"/>
</dbReference>
<proteinExistence type="inferred from homology"/>
<evidence type="ECO:0000259" key="5">
    <source>
        <dbReference type="Pfam" id="PF25917"/>
    </source>
</evidence>
<dbReference type="InterPro" id="IPR058792">
    <property type="entry name" value="Beta-barrel_RND_2"/>
</dbReference>
<feature type="domain" description="Multidrug resistance protein MdtA-like barrel-sandwich hybrid" evidence="5">
    <location>
        <begin position="58"/>
        <end position="179"/>
    </location>
</feature>
<dbReference type="Proteomes" id="UP000003789">
    <property type="component" value="Unassembled WGS sequence"/>
</dbReference>
<dbReference type="HOGENOM" id="CLU_018816_1_2_6"/>
<reference evidence="8" key="1">
    <citation type="submission" date="2006-03" db="EMBL/GenBank/DDBJ databases">
        <authorList>
            <person name="Bartlett D.H."/>
            <person name="Valle G."/>
            <person name="Lauro F.M."/>
            <person name="Vezzi A."/>
            <person name="Simonato F."/>
            <person name="Eloe E."/>
            <person name="Vitulo N."/>
            <person name="Stratton T.K."/>
            <person name="D'angelo M."/>
            <person name="Ferriera S."/>
            <person name="Johnson J."/>
            <person name="Kravitz S."/>
            <person name="Beeson K."/>
            <person name="Sutton G."/>
            <person name="Rogers Y."/>
            <person name="Friedman R."/>
            <person name="Frazier M."/>
            <person name="Venter J.C."/>
        </authorList>
    </citation>
    <scope>NUCLEOTIDE SEQUENCE [LARGE SCALE GENOMIC DNA]</scope>
    <source>
        <strain evidence="8">3TCK</strain>
    </source>
</reference>
<feature type="domain" description="Multidrug resistance protein MdtA-like alpha-helical hairpin" evidence="4">
    <location>
        <begin position="94"/>
        <end position="150"/>
    </location>
</feature>
<comment type="subcellular location">
    <subcellularLocation>
        <location evidence="1">Cell envelope</location>
    </subcellularLocation>
</comment>
<dbReference type="GO" id="GO:0015562">
    <property type="term" value="F:efflux transmembrane transporter activity"/>
    <property type="evidence" value="ECO:0007669"/>
    <property type="project" value="TreeGrafter"/>
</dbReference>
<dbReference type="InterPro" id="IPR058627">
    <property type="entry name" value="MdtA-like_C"/>
</dbReference>
<dbReference type="Gene3D" id="2.40.420.20">
    <property type="match status" value="1"/>
</dbReference>
<comment type="similarity">
    <text evidence="2">Belongs to the membrane fusion protein (MFP) (TC 8.A.1) family.</text>
</comment>
<dbReference type="SUPFAM" id="SSF111369">
    <property type="entry name" value="HlyD-like secretion proteins"/>
    <property type="match status" value="1"/>
</dbReference>
<dbReference type="PANTHER" id="PTHR30469:SF11">
    <property type="entry name" value="BLL4320 PROTEIN"/>
    <property type="match status" value="1"/>
</dbReference>
<sequence length="370" mass="40850">MFLILVAVFGFYQFKQHMIKEKLATFSLPPVSVTTVKTTSDSWTQSILSVGHVTSDKYVNITPQLSGQVMAINFESGSKVNKGDILVQLDDRLLQANLATSVANLKLAQIEYKRQKRLLKTHSTSQDAVDTALAKLTTSQADAKYIQTQIDFMKIKAPFSGVVGLREVNLGDFLQPGNTIVELQNVDKQYIDFSVPEVYLTKIKHGQQVKFKTDSYGNKEFTATITAIEPSVDSESRNLDIRAVITSKSAHLVSGMYVETSVITHDVTAVVPVPVVAVSYSLYGDTIYVIKPDSEKGNKTETASDGKTKFPIYDVERRTVNIGQRRNGWVGVTSGLKANEQVVTSNQQQLKEGVHVIINNANPFPAKNDK</sequence>
<evidence type="ECO:0000259" key="7">
    <source>
        <dbReference type="Pfam" id="PF25967"/>
    </source>
</evidence>
<evidence type="ECO:0000256" key="1">
    <source>
        <dbReference type="ARBA" id="ARBA00004196"/>
    </source>
</evidence>
<dbReference type="PANTHER" id="PTHR30469">
    <property type="entry name" value="MULTIDRUG RESISTANCE PROTEIN MDTA"/>
    <property type="match status" value="1"/>
</dbReference>
<name>Q1YZ09_9GAMM</name>
<dbReference type="InterPro" id="IPR006143">
    <property type="entry name" value="RND_pump_MFP"/>
</dbReference>